<reference evidence="3 4" key="1">
    <citation type="submission" date="2012-09" db="EMBL/GenBank/DDBJ databases">
        <title>Genome Sequence of alkane-degrading Bacterium Alcanivorax sp. 521-1.</title>
        <authorList>
            <person name="Lai Q."/>
            <person name="Shao Z."/>
        </authorList>
    </citation>
    <scope>NUCLEOTIDE SEQUENCE [LARGE SCALE GENOMIC DNA]</scope>
    <source>
        <strain evidence="3 4">521-1</strain>
    </source>
</reference>
<dbReference type="RefSeq" id="WP_194298333.1">
    <property type="nucleotide sequence ID" value="NZ_ARXX01000013.1"/>
</dbReference>
<keyword evidence="1" id="KW-0812">Transmembrane</keyword>
<keyword evidence="1" id="KW-1133">Transmembrane helix</keyword>
<dbReference type="InterPro" id="IPR009936">
    <property type="entry name" value="DUF1468"/>
</dbReference>
<comment type="caution">
    <text evidence="3">The sequence shown here is derived from an EMBL/GenBank/DDBJ whole genome shotgun (WGS) entry which is preliminary data.</text>
</comment>
<feature type="domain" description="DUF1468" evidence="2">
    <location>
        <begin position="10"/>
        <end position="142"/>
    </location>
</feature>
<proteinExistence type="predicted"/>
<accession>A0ABS0AP05</accession>
<dbReference type="Pfam" id="PF07331">
    <property type="entry name" value="TctB"/>
    <property type="match status" value="1"/>
</dbReference>
<dbReference type="Proteomes" id="UP000662703">
    <property type="component" value="Unassembled WGS sequence"/>
</dbReference>
<evidence type="ECO:0000313" key="4">
    <source>
        <dbReference type="Proteomes" id="UP000662703"/>
    </source>
</evidence>
<dbReference type="EMBL" id="ARXX01000013">
    <property type="protein sequence ID" value="MBF5055873.1"/>
    <property type="molecule type" value="Genomic_DNA"/>
</dbReference>
<keyword evidence="1" id="KW-0472">Membrane</keyword>
<evidence type="ECO:0000313" key="3">
    <source>
        <dbReference type="EMBL" id="MBF5055873.1"/>
    </source>
</evidence>
<protein>
    <recommendedName>
        <fullName evidence="2">DUF1468 domain-containing protein</fullName>
    </recommendedName>
</protein>
<feature type="transmembrane region" description="Helical" evidence="1">
    <location>
        <begin position="118"/>
        <end position="139"/>
    </location>
</feature>
<name>A0ABS0AP05_9GAMM</name>
<feature type="transmembrane region" description="Helical" evidence="1">
    <location>
        <begin position="7"/>
        <end position="29"/>
    </location>
</feature>
<gene>
    <name evidence="3" type="ORF">Y5W_01167</name>
</gene>
<evidence type="ECO:0000259" key="2">
    <source>
        <dbReference type="Pfam" id="PF07331"/>
    </source>
</evidence>
<keyword evidence="4" id="KW-1185">Reference proteome</keyword>
<evidence type="ECO:0000256" key="1">
    <source>
        <dbReference type="SAM" id="Phobius"/>
    </source>
</evidence>
<sequence>MARSINWLQVGAALLLGLFGLYVIVQGSGYEMGSLRRMGPGFFPVMIGSVLLLFAVLLVLEVWHEEKTERNFWIPRPILTISAGFVAFAALLERAGLVPATLALVVLVSLAEKPVRPVAAVATAVALSVLGVLVFIYGFGIPAAAFEW</sequence>
<feature type="transmembrane region" description="Helical" evidence="1">
    <location>
        <begin position="72"/>
        <end position="89"/>
    </location>
</feature>
<feature type="transmembrane region" description="Helical" evidence="1">
    <location>
        <begin position="41"/>
        <end position="60"/>
    </location>
</feature>
<feature type="transmembrane region" description="Helical" evidence="1">
    <location>
        <begin position="95"/>
        <end position="111"/>
    </location>
</feature>
<organism evidence="3 4">
    <name type="scientific">Alloalcanivorax profundimaris</name>
    <dbReference type="NCBI Taxonomy" id="2735259"/>
    <lineage>
        <taxon>Bacteria</taxon>
        <taxon>Pseudomonadati</taxon>
        <taxon>Pseudomonadota</taxon>
        <taxon>Gammaproteobacteria</taxon>
        <taxon>Oceanospirillales</taxon>
        <taxon>Alcanivoracaceae</taxon>
        <taxon>Alloalcanivorax</taxon>
    </lineage>
</organism>